<dbReference type="Proteomes" id="UP000070720">
    <property type="component" value="Chromosome 4"/>
</dbReference>
<name>A0A0E0SAK8_GIBZE</name>
<dbReference type="InParanoid" id="A0A0E0SAK8"/>
<evidence type="ECO:0000256" key="1">
    <source>
        <dbReference type="SAM" id="SignalP"/>
    </source>
</evidence>
<dbReference type="EMBL" id="HG970335">
    <property type="protein sequence ID" value="CEF83471.1"/>
    <property type="molecule type" value="Genomic_DNA"/>
</dbReference>
<gene>
    <name evidence="2" type="ORF">FGRAMPH1_01T23551</name>
</gene>
<feature type="chain" id="PRO_5010027147" evidence="1">
    <location>
        <begin position="23"/>
        <end position="84"/>
    </location>
</feature>
<feature type="signal peptide" evidence="1">
    <location>
        <begin position="1"/>
        <end position="22"/>
    </location>
</feature>
<sequence>MSRVVELLVLLVKLTGLCLIETSTLRHVTDYRISYIVRSKKKLVVIRANSFEALVGPVKLPDRMEVMFLVVSESGGCAAEHIRE</sequence>
<keyword evidence="4" id="KW-1185">Reference proteome</keyword>
<reference evidence="2 4" key="4">
    <citation type="journal article" date="2015" name="BMC Genomics">
        <title>The completed genome sequence of the pathogenic ascomycete fungus Fusarium graminearum.</title>
        <authorList>
            <person name="King R."/>
            <person name="Urban M."/>
            <person name="Hammond-Kosack M.C."/>
            <person name="Hassani-Pak K."/>
            <person name="Hammond-Kosack K.E."/>
        </authorList>
    </citation>
    <scope>NUCLEOTIDE SEQUENCE [LARGE SCALE GENOMIC DNA]</scope>
    <source>
        <strain evidence="4">ATCC MYA-4620 / CBS 123657 / FGSC 9075 / NRRL 31084 / PH-1</strain>
        <strain evidence="2">PH-1</strain>
    </source>
</reference>
<proteinExistence type="predicted"/>
<accession>A0A0E0SAK8</accession>
<keyword evidence="1" id="KW-0732">Signal</keyword>
<reference evidence="3 4" key="2">
    <citation type="journal article" date="2010" name="Nature">
        <title>Comparative genomics reveals mobile pathogenicity chromosomes in Fusarium.</title>
        <authorList>
            <person name="Ma L.J."/>
            <person name="van der Does H.C."/>
            <person name="Borkovich K.A."/>
            <person name="Coleman J.J."/>
            <person name="Daboussi M.J."/>
            <person name="Di Pietro A."/>
            <person name="Dufresne M."/>
            <person name="Freitag M."/>
            <person name="Grabherr M."/>
            <person name="Henrissat B."/>
            <person name="Houterman P.M."/>
            <person name="Kang S."/>
            <person name="Shim W.B."/>
            <person name="Woloshuk C."/>
            <person name="Xie X."/>
            <person name="Xu J.R."/>
            <person name="Antoniw J."/>
            <person name="Baker S.E."/>
            <person name="Bluhm B.H."/>
            <person name="Breakspear A."/>
            <person name="Brown D.W."/>
            <person name="Butchko R.A."/>
            <person name="Chapman S."/>
            <person name="Coulson R."/>
            <person name="Coutinho P.M."/>
            <person name="Danchin E.G."/>
            <person name="Diener A."/>
            <person name="Gale L.R."/>
            <person name="Gardiner D.M."/>
            <person name="Goff S."/>
            <person name="Hammond-Kosack K.E."/>
            <person name="Hilburn K."/>
            <person name="Hua-Van A."/>
            <person name="Jonkers W."/>
            <person name="Kazan K."/>
            <person name="Kodira C.D."/>
            <person name="Koehrsen M."/>
            <person name="Kumar L."/>
            <person name="Lee Y.H."/>
            <person name="Li L."/>
            <person name="Manners J.M."/>
            <person name="Miranda-Saavedra D."/>
            <person name="Mukherjee M."/>
            <person name="Park G."/>
            <person name="Park J."/>
            <person name="Park S.Y."/>
            <person name="Proctor R.H."/>
            <person name="Regev A."/>
            <person name="Ruiz-Roldan M.C."/>
            <person name="Sain D."/>
            <person name="Sakthikumar S."/>
            <person name="Sykes S."/>
            <person name="Schwartz D.C."/>
            <person name="Turgeon B.G."/>
            <person name="Wapinski I."/>
            <person name="Yoder O."/>
            <person name="Young S."/>
            <person name="Zeng Q."/>
            <person name="Zhou S."/>
            <person name="Galagan J."/>
            <person name="Cuomo C.A."/>
            <person name="Kistler H.C."/>
            <person name="Rep M."/>
        </authorList>
    </citation>
    <scope>GENOME REANNOTATION</scope>
    <source>
        <strain evidence="4">ATCC MYA-4620 / CBS 123657 / FGSC 9075 / NRRL 31084 / PH-1</strain>
        <strain evidence="3">PH-1 / ATCC MYA-4620 / FGSC 9075 / NRRL 31084</strain>
    </source>
</reference>
<evidence type="ECO:0000313" key="4">
    <source>
        <dbReference type="Proteomes" id="UP000070720"/>
    </source>
</evidence>
<dbReference type="VEuPathDB" id="FungiDB:FGRAMPH1_01G23551"/>
<evidence type="ECO:0000313" key="2">
    <source>
        <dbReference type="EMBL" id="CEF83471.1"/>
    </source>
</evidence>
<dbReference type="EnsemblFungi" id="CEF83471">
    <property type="protein sequence ID" value="CEF83471"/>
    <property type="gene ID" value="FGRRES_15401"/>
</dbReference>
<reference evidence="3 4" key="1">
    <citation type="journal article" date="2007" name="Science">
        <title>The Fusarium graminearum genome reveals a link between localized polymorphism and pathogen specialization.</title>
        <authorList>
            <person name="Cuomo C.A."/>
            <person name="Gueldener U."/>
            <person name="Xu J.-R."/>
            <person name="Trail F."/>
            <person name="Turgeon B.G."/>
            <person name="Di Pietro A."/>
            <person name="Walton J.D."/>
            <person name="Ma L.-J."/>
            <person name="Baker S.E."/>
            <person name="Rep M."/>
            <person name="Adam G."/>
            <person name="Antoniw J."/>
            <person name="Baldwin T."/>
            <person name="Calvo S.E."/>
            <person name="Chang Y.-L."/>
            <person name="DeCaprio D."/>
            <person name="Gale L.R."/>
            <person name="Gnerre S."/>
            <person name="Goswami R.S."/>
            <person name="Hammond-Kosack K."/>
            <person name="Harris L.J."/>
            <person name="Hilburn K."/>
            <person name="Kennell J.C."/>
            <person name="Kroken S."/>
            <person name="Magnuson J.K."/>
            <person name="Mannhaupt G."/>
            <person name="Mauceli E.W."/>
            <person name="Mewes H.-W."/>
            <person name="Mitterbauer R."/>
            <person name="Muehlbauer G."/>
            <person name="Muensterkoetter M."/>
            <person name="Nelson D."/>
            <person name="O'Donnell K."/>
            <person name="Ouellet T."/>
            <person name="Qi W."/>
            <person name="Quesneville H."/>
            <person name="Roncero M.I.G."/>
            <person name="Seong K.-Y."/>
            <person name="Tetko I.V."/>
            <person name="Urban M."/>
            <person name="Waalwijk C."/>
            <person name="Ward T.J."/>
            <person name="Yao J."/>
            <person name="Birren B.W."/>
            <person name="Kistler H.C."/>
        </authorList>
    </citation>
    <scope>NUCLEOTIDE SEQUENCE [LARGE SCALE GENOMIC DNA]</scope>
    <source>
        <strain evidence="4">ATCC MYA-4620 / CBS 123657 / FGSC 9075 / NRRL 31084 / PH-1</strain>
        <strain evidence="3">PH-1 / ATCC MYA-4620 / FGSC 9075 / NRRL 31084</strain>
    </source>
</reference>
<evidence type="ECO:0000313" key="3">
    <source>
        <dbReference type="EnsemblFungi" id="CEF83471"/>
    </source>
</evidence>
<reference key="3">
    <citation type="submission" date="2014-02" db="EMBL/GenBank/DDBJ databases">
        <title>A revised Fusarium graminearum genomic reference sequence using whole shotgun re-sequencing.</title>
        <authorList>
            <person name="King R."/>
            <person name="Urban M."/>
            <person name="Hassani-Pak K."/>
            <person name="Hammond-Kosack K."/>
        </authorList>
    </citation>
    <scope>NUCLEOTIDE SEQUENCE</scope>
    <source>
        <strain>PH-1</strain>
    </source>
</reference>
<organism evidence="3">
    <name type="scientific">Gibberella zeae (strain ATCC MYA-4620 / CBS 123657 / FGSC 9075 / NRRL 31084 / PH-1)</name>
    <name type="common">Wheat head blight fungus</name>
    <name type="synonym">Fusarium graminearum</name>
    <dbReference type="NCBI Taxonomy" id="229533"/>
    <lineage>
        <taxon>Eukaryota</taxon>
        <taxon>Fungi</taxon>
        <taxon>Dikarya</taxon>
        <taxon>Ascomycota</taxon>
        <taxon>Pezizomycotina</taxon>
        <taxon>Sordariomycetes</taxon>
        <taxon>Hypocreomycetidae</taxon>
        <taxon>Hypocreales</taxon>
        <taxon>Nectriaceae</taxon>
        <taxon>Fusarium</taxon>
    </lineage>
</organism>
<reference evidence="3" key="5">
    <citation type="submission" date="2017-01" db="UniProtKB">
        <authorList>
            <consortium name="EnsemblFungi"/>
        </authorList>
    </citation>
    <scope>IDENTIFICATION</scope>
    <source>
        <strain evidence="3">PH-1 / ATCC MYA-4620 / FGSC 9075 / NRRL 31084</strain>
    </source>
</reference>
<dbReference type="AlphaFoldDB" id="A0A0E0SAK8"/>
<protein>
    <submittedName>
        <fullName evidence="2">Chromosome 4, complete genome</fullName>
    </submittedName>
</protein>